<dbReference type="NCBIfam" id="TIGR01549">
    <property type="entry name" value="HAD-SF-IA-v1"/>
    <property type="match status" value="1"/>
</dbReference>
<organism evidence="2 3">
    <name type="scientific">Actinoplanes flavus</name>
    <dbReference type="NCBI Taxonomy" id="2820290"/>
    <lineage>
        <taxon>Bacteria</taxon>
        <taxon>Bacillati</taxon>
        <taxon>Actinomycetota</taxon>
        <taxon>Actinomycetes</taxon>
        <taxon>Micromonosporales</taxon>
        <taxon>Micromonosporaceae</taxon>
        <taxon>Actinoplanes</taxon>
    </lineage>
</organism>
<name>A0ABS3USU4_9ACTN</name>
<proteinExistence type="predicted"/>
<dbReference type="InterPro" id="IPR023214">
    <property type="entry name" value="HAD_sf"/>
</dbReference>
<dbReference type="Gene3D" id="3.40.50.1000">
    <property type="entry name" value="HAD superfamily/HAD-like"/>
    <property type="match status" value="1"/>
</dbReference>
<dbReference type="SFLD" id="SFLDG01129">
    <property type="entry name" value="C1.5:_HAD__Beta-PGM__Phosphata"/>
    <property type="match status" value="1"/>
</dbReference>
<dbReference type="InterPro" id="IPR036412">
    <property type="entry name" value="HAD-like_sf"/>
</dbReference>
<accession>A0ABS3USU4</accession>
<reference evidence="2 3" key="1">
    <citation type="submission" date="2021-03" db="EMBL/GenBank/DDBJ databases">
        <title>Actinoplanes flavus sp. nov., a novel actinomycete isolated from Coconut Palm rhizosphere soil.</title>
        <authorList>
            <person name="Luo X."/>
        </authorList>
    </citation>
    <scope>NUCLEOTIDE SEQUENCE [LARGE SCALE GENOMIC DNA]</scope>
    <source>
        <strain evidence="2 3">NEAU-H7</strain>
    </source>
</reference>
<keyword evidence="1 2" id="KW-0378">Hydrolase</keyword>
<dbReference type="InterPro" id="IPR006439">
    <property type="entry name" value="HAD-SF_hydro_IA"/>
</dbReference>
<dbReference type="PRINTS" id="PR00413">
    <property type="entry name" value="HADHALOGNASE"/>
</dbReference>
<dbReference type="SFLD" id="SFLDS00003">
    <property type="entry name" value="Haloacid_Dehalogenase"/>
    <property type="match status" value="1"/>
</dbReference>
<dbReference type="Pfam" id="PF00702">
    <property type="entry name" value="Hydrolase"/>
    <property type="match status" value="1"/>
</dbReference>
<evidence type="ECO:0000256" key="1">
    <source>
        <dbReference type="ARBA" id="ARBA00022801"/>
    </source>
</evidence>
<gene>
    <name evidence="2" type="ORF">J5X75_29450</name>
</gene>
<dbReference type="Proteomes" id="UP000679690">
    <property type="component" value="Unassembled WGS sequence"/>
</dbReference>
<dbReference type="EMBL" id="JAGFNS010000022">
    <property type="protein sequence ID" value="MBO3741641.1"/>
    <property type="molecule type" value="Genomic_DNA"/>
</dbReference>
<dbReference type="SUPFAM" id="SSF56784">
    <property type="entry name" value="HAD-like"/>
    <property type="match status" value="1"/>
</dbReference>
<dbReference type="InterPro" id="IPR051540">
    <property type="entry name" value="S-2-haloacid_dehalogenase"/>
</dbReference>
<dbReference type="GO" id="GO:0016787">
    <property type="term" value="F:hydrolase activity"/>
    <property type="evidence" value="ECO:0007669"/>
    <property type="project" value="UniProtKB-KW"/>
</dbReference>
<evidence type="ECO:0000313" key="2">
    <source>
        <dbReference type="EMBL" id="MBO3741641.1"/>
    </source>
</evidence>
<dbReference type="PANTHER" id="PTHR43316">
    <property type="entry name" value="HYDROLASE, HALOACID DELAHOGENASE-RELATED"/>
    <property type="match status" value="1"/>
</dbReference>
<protein>
    <submittedName>
        <fullName evidence="2">HAD family hydrolase</fullName>
    </submittedName>
</protein>
<sequence length="216" mass="24006">MIRSVVFDVGETLLDDTREFNAWADWIGVPRHTFSALIGIVVAQGRNNAEAFQYVRPGFDLVTERKRREEAGVGEQMDEGDLYPDVRPALAELRRRGVWVGVAGNQTVRAAELLRALDLPVDGLATSGEWGVAKPDPGFFERVVAFAPGEPHEIAYVGDHRDYDVRAARQSGLQAVLVKRGPWGRLWADDPIVREHATWVVDSLAELPEVVRPQVS</sequence>
<dbReference type="PANTHER" id="PTHR43316:SF8">
    <property type="entry name" value="HAD FAMILY HYDROLASE"/>
    <property type="match status" value="1"/>
</dbReference>
<dbReference type="RefSeq" id="WP_208470784.1">
    <property type="nucleotide sequence ID" value="NZ_JAGFNS010000022.1"/>
</dbReference>
<comment type="caution">
    <text evidence="2">The sequence shown here is derived from an EMBL/GenBank/DDBJ whole genome shotgun (WGS) entry which is preliminary data.</text>
</comment>
<keyword evidence="3" id="KW-1185">Reference proteome</keyword>
<evidence type="ECO:0000313" key="3">
    <source>
        <dbReference type="Proteomes" id="UP000679690"/>
    </source>
</evidence>